<comment type="caution">
    <text evidence="1">The sequence shown here is derived from an EMBL/GenBank/DDBJ whole genome shotgun (WGS) entry which is preliminary data.</text>
</comment>
<sequence>MSEALDQETESYCERLNALLEVVSEVAEAVRILGKEEPLFRGGRIERHSASNFIVAGQELKPNYFLVISYDGTKVFTSDPFTRTGLKDCLAWILKYDSQHTRWSVEAFSVEKGDRSFSKLARSLKTFPRLASTPLAVS</sequence>
<evidence type="ECO:0000313" key="1">
    <source>
        <dbReference type="EMBL" id="GAI59894.1"/>
    </source>
</evidence>
<reference evidence="1" key="1">
    <citation type="journal article" date="2014" name="Front. Microbiol.">
        <title>High frequency of phylogenetically diverse reductive dehalogenase-homologous genes in deep subseafloor sedimentary metagenomes.</title>
        <authorList>
            <person name="Kawai M."/>
            <person name="Futagami T."/>
            <person name="Toyoda A."/>
            <person name="Takaki Y."/>
            <person name="Nishi S."/>
            <person name="Hori S."/>
            <person name="Arai W."/>
            <person name="Tsubouchi T."/>
            <person name="Morono Y."/>
            <person name="Uchiyama I."/>
            <person name="Ito T."/>
            <person name="Fujiyama A."/>
            <person name="Inagaki F."/>
            <person name="Takami H."/>
        </authorList>
    </citation>
    <scope>NUCLEOTIDE SEQUENCE</scope>
    <source>
        <strain evidence="1">Expedition CK06-06</strain>
    </source>
</reference>
<gene>
    <name evidence="1" type="ORF">S12H4_00792</name>
</gene>
<proteinExistence type="predicted"/>
<protein>
    <submittedName>
        <fullName evidence="1">Uncharacterized protein</fullName>
    </submittedName>
</protein>
<dbReference type="AlphaFoldDB" id="X1RWK8"/>
<dbReference type="EMBL" id="BARW01000123">
    <property type="protein sequence ID" value="GAI59894.1"/>
    <property type="molecule type" value="Genomic_DNA"/>
</dbReference>
<accession>X1RWK8</accession>
<organism evidence="1">
    <name type="scientific">marine sediment metagenome</name>
    <dbReference type="NCBI Taxonomy" id="412755"/>
    <lineage>
        <taxon>unclassified sequences</taxon>
        <taxon>metagenomes</taxon>
        <taxon>ecological metagenomes</taxon>
    </lineage>
</organism>
<name>X1RWK8_9ZZZZ</name>